<proteinExistence type="predicted"/>
<dbReference type="InterPro" id="IPR013424">
    <property type="entry name" value="Ice-binding_C"/>
</dbReference>
<dbReference type="InterPro" id="IPR009003">
    <property type="entry name" value="Peptidase_S1_PA"/>
</dbReference>
<reference evidence="3" key="1">
    <citation type="journal article" date="2019" name="Int. J. Syst. Evol. Microbiol.">
        <title>The Global Catalogue of Microorganisms (GCM) 10K type strain sequencing project: providing services to taxonomists for standard genome sequencing and annotation.</title>
        <authorList>
            <consortium name="The Broad Institute Genomics Platform"/>
            <consortium name="The Broad Institute Genome Sequencing Center for Infectious Disease"/>
            <person name="Wu L."/>
            <person name="Ma J."/>
        </authorList>
    </citation>
    <scope>NUCLEOTIDE SEQUENCE [LARGE SCALE GENOMIC DNA]</scope>
    <source>
        <strain evidence="3">JCM 18053</strain>
    </source>
</reference>
<dbReference type="InterPro" id="IPR001254">
    <property type="entry name" value="Trypsin_dom"/>
</dbReference>
<accession>A0ABP9P262</accession>
<dbReference type="SUPFAM" id="SSF50494">
    <property type="entry name" value="Trypsin-like serine proteases"/>
    <property type="match status" value="1"/>
</dbReference>
<dbReference type="Proteomes" id="UP001499852">
    <property type="component" value="Unassembled WGS sequence"/>
</dbReference>
<evidence type="ECO:0000259" key="1">
    <source>
        <dbReference type="Pfam" id="PF00089"/>
    </source>
</evidence>
<dbReference type="Pfam" id="PF00089">
    <property type="entry name" value="Trypsin"/>
    <property type="match status" value="1"/>
</dbReference>
<dbReference type="RefSeq" id="WP_345735116.1">
    <property type="nucleotide sequence ID" value="NZ_BAABIA010000002.1"/>
</dbReference>
<dbReference type="EMBL" id="BAABIA010000002">
    <property type="protein sequence ID" value="GAA5135337.1"/>
    <property type="molecule type" value="Genomic_DNA"/>
</dbReference>
<gene>
    <name evidence="2" type="ORF">GCM10023213_08410</name>
</gene>
<evidence type="ECO:0000313" key="2">
    <source>
        <dbReference type="EMBL" id="GAA5135337.1"/>
    </source>
</evidence>
<comment type="caution">
    <text evidence="2">The sequence shown here is derived from an EMBL/GenBank/DDBJ whole genome shotgun (WGS) entry which is preliminary data.</text>
</comment>
<protein>
    <recommendedName>
        <fullName evidence="1">Peptidase S1 domain-containing protein</fullName>
    </recommendedName>
</protein>
<evidence type="ECO:0000313" key="3">
    <source>
        <dbReference type="Proteomes" id="UP001499852"/>
    </source>
</evidence>
<organism evidence="2 3">
    <name type="scientific">Prosthecobacter algae</name>
    <dbReference type="NCBI Taxonomy" id="1144682"/>
    <lineage>
        <taxon>Bacteria</taxon>
        <taxon>Pseudomonadati</taxon>
        <taxon>Verrucomicrobiota</taxon>
        <taxon>Verrucomicrobiia</taxon>
        <taxon>Verrucomicrobiales</taxon>
        <taxon>Verrucomicrobiaceae</taxon>
        <taxon>Prosthecobacter</taxon>
    </lineage>
</organism>
<dbReference type="NCBIfam" id="TIGR02595">
    <property type="entry name" value="PEP_CTERM"/>
    <property type="match status" value="1"/>
</dbReference>
<feature type="domain" description="Peptidase S1" evidence="1">
    <location>
        <begin position="50"/>
        <end position="222"/>
    </location>
</feature>
<sequence length="304" mass="31831">MLLWLLGSAATSQAVILVDTDNALANTTAPTGQYVDSGWAYQGEYGSFLGTMIAPQYFITAQHIGVSASPTFTSTAEFNGVVDVTYTIDSSANGGQGFWNIAGTDLRIFKINETFSSYATLYTGGAEAGLEMVVFGRGGPRGAEVELSGDVKGWYHTGSDGVARWGANTVDGIVGGDLLRADFDNALGQNESTLSVGDSGGGLFVNDGGVWKLAGINYGVDGFFDINNITGDGLEFAAALYDRDGYYQGDDGNGWALAPDSAGGMYASRISTNAAVIQNIVGVPEPGSILMLMLGSLLTLRRRR</sequence>
<name>A0ABP9P262_9BACT</name>
<keyword evidence="3" id="KW-1185">Reference proteome</keyword>